<dbReference type="SUPFAM" id="SSF81923">
    <property type="entry name" value="Double Clp-N motif"/>
    <property type="match status" value="1"/>
</dbReference>
<dbReference type="PANTHER" id="PTHR47016">
    <property type="entry name" value="ATP-DEPENDENT CLP PROTEASE ATP-BINDING SUBUNIT CLPT1, CHLOROPLASTIC"/>
    <property type="match status" value="1"/>
</dbReference>
<dbReference type="OrthoDB" id="2014724at2759"/>
<gene>
    <name evidence="3" type="ORF">OLEA9_A119683</name>
</gene>
<dbReference type="GO" id="GO:0005524">
    <property type="term" value="F:ATP binding"/>
    <property type="evidence" value="ECO:0007669"/>
    <property type="project" value="UniProtKB-KW"/>
</dbReference>
<dbReference type="Gene3D" id="1.10.1780.10">
    <property type="entry name" value="Clp, N-terminal domain"/>
    <property type="match status" value="1"/>
</dbReference>
<dbReference type="InterPro" id="IPR004176">
    <property type="entry name" value="Clp_R_N"/>
</dbReference>
<protein>
    <submittedName>
        <fullName evidence="3">ATP-dependent Clp protease ATP-binding subunit CLPT1, chloroplastic</fullName>
    </submittedName>
</protein>
<dbReference type="InterPro" id="IPR036628">
    <property type="entry name" value="Clp_N_dom_sf"/>
</dbReference>
<keyword evidence="3" id="KW-0547">Nucleotide-binding</keyword>
<evidence type="ECO:0000313" key="3">
    <source>
        <dbReference type="EMBL" id="CAA3010746.1"/>
    </source>
</evidence>
<organism evidence="3 4">
    <name type="scientific">Olea europaea subsp. europaea</name>
    <dbReference type="NCBI Taxonomy" id="158383"/>
    <lineage>
        <taxon>Eukaryota</taxon>
        <taxon>Viridiplantae</taxon>
        <taxon>Streptophyta</taxon>
        <taxon>Embryophyta</taxon>
        <taxon>Tracheophyta</taxon>
        <taxon>Spermatophyta</taxon>
        <taxon>Magnoliopsida</taxon>
        <taxon>eudicotyledons</taxon>
        <taxon>Gunneridae</taxon>
        <taxon>Pentapetalae</taxon>
        <taxon>asterids</taxon>
        <taxon>lamiids</taxon>
        <taxon>Lamiales</taxon>
        <taxon>Oleaceae</taxon>
        <taxon>Oleeae</taxon>
        <taxon>Olea</taxon>
    </lineage>
</organism>
<accession>A0A8S0U0I2</accession>
<dbReference type="Pfam" id="PF02861">
    <property type="entry name" value="Clp_N"/>
    <property type="match status" value="1"/>
</dbReference>
<feature type="domain" description="Clp R" evidence="2">
    <location>
        <begin position="80"/>
        <end position="226"/>
    </location>
</feature>
<keyword evidence="3" id="KW-0378">Hydrolase</keyword>
<evidence type="ECO:0000256" key="1">
    <source>
        <dbReference type="PROSITE-ProRule" id="PRU01251"/>
    </source>
</evidence>
<sequence>MAALTLSVLPIIPSQTCKKPIENSLILKSESLSNSFIGTKLSIQSSNFSILAAKRRSSTVATVLYSLPTGKQERNASEGKPKWSARAIKSFAMAELEARKFKYPNTGTEALLMGILVEGTSLAAKFLRENGITLFKVREETLKLLGKSDMYFFSPEHPPLTEPAQRALDWALDEKLKSAGESGEVTTAHLLLGIWSETEAAGHKILAALGFDDEKAKELAKSMDKDIVLSFKRSEG</sequence>
<proteinExistence type="predicted"/>
<keyword evidence="4" id="KW-1185">Reference proteome</keyword>
<reference evidence="3 4" key="1">
    <citation type="submission" date="2019-12" db="EMBL/GenBank/DDBJ databases">
        <authorList>
            <person name="Alioto T."/>
            <person name="Alioto T."/>
            <person name="Gomez Garrido J."/>
        </authorList>
    </citation>
    <scope>NUCLEOTIDE SEQUENCE [LARGE SCALE GENOMIC DNA]</scope>
</reference>
<dbReference type="EMBL" id="CACTIH010007350">
    <property type="protein sequence ID" value="CAA3010746.1"/>
    <property type="molecule type" value="Genomic_DNA"/>
</dbReference>
<dbReference type="Gramene" id="OE9A119683T1">
    <property type="protein sequence ID" value="OE9A119683C1"/>
    <property type="gene ID" value="OE9A119683"/>
</dbReference>
<dbReference type="GO" id="GO:0008233">
    <property type="term" value="F:peptidase activity"/>
    <property type="evidence" value="ECO:0007669"/>
    <property type="project" value="UniProtKB-KW"/>
</dbReference>
<dbReference type="PROSITE" id="PS51903">
    <property type="entry name" value="CLP_R"/>
    <property type="match status" value="1"/>
</dbReference>
<name>A0A8S0U0I2_OLEEU</name>
<dbReference type="GO" id="GO:0006508">
    <property type="term" value="P:proteolysis"/>
    <property type="evidence" value="ECO:0007669"/>
    <property type="project" value="UniProtKB-KW"/>
</dbReference>
<dbReference type="Proteomes" id="UP000594638">
    <property type="component" value="Unassembled WGS sequence"/>
</dbReference>
<evidence type="ECO:0000313" key="4">
    <source>
        <dbReference type="Proteomes" id="UP000594638"/>
    </source>
</evidence>
<evidence type="ECO:0000259" key="2">
    <source>
        <dbReference type="PROSITE" id="PS51903"/>
    </source>
</evidence>
<comment type="caution">
    <text evidence="3">The sequence shown here is derived from an EMBL/GenBank/DDBJ whole genome shotgun (WGS) entry which is preliminary data.</text>
</comment>
<keyword evidence="1" id="KW-0677">Repeat</keyword>
<dbReference type="AlphaFoldDB" id="A0A8S0U0I2"/>
<keyword evidence="3" id="KW-0067">ATP-binding</keyword>
<dbReference type="InterPro" id="IPR044217">
    <property type="entry name" value="CLPT1/2"/>
</dbReference>
<dbReference type="PANTHER" id="PTHR47016:SF1">
    <property type="entry name" value="ATP-DEPENDENT CLP PROTEASE ATP-BINDING SUBUNIT CLPT1, CHLOROPLASTIC"/>
    <property type="match status" value="1"/>
</dbReference>
<keyword evidence="3" id="KW-0645">Protease</keyword>